<dbReference type="EMBL" id="KM083128">
    <property type="protein sequence ID" value="AII28233.1"/>
    <property type="molecule type" value="Genomic_DNA"/>
</dbReference>
<feature type="region of interest" description="Disordered" evidence="1">
    <location>
        <begin position="189"/>
        <end position="211"/>
    </location>
</feature>
<evidence type="ECO:0000313" key="3">
    <source>
        <dbReference type="Proteomes" id="UP000028659"/>
    </source>
</evidence>
<dbReference type="OrthoDB" id="8445at10239"/>
<protein>
    <submittedName>
        <fullName evidence="2">Glycosyltransferase</fullName>
    </submittedName>
</protein>
<keyword evidence="3" id="KW-1185">Reference proteome</keyword>
<dbReference type="GeneID" id="23680256"/>
<reference evidence="2 3" key="1">
    <citation type="submission" date="2014-07" db="EMBL/GenBank/DDBJ databases">
        <authorList>
            <person name="Simmons-Yager K."/>
            <person name="Taylor B.J."/>
            <person name="Thorniley A.J."/>
            <person name="Dasenko M.A."/>
            <person name="Denver D.R."/>
            <person name="Garcia-Ruiz H."/>
            <person name="Hoyer J.S."/>
            <person name="Jogdeo S."/>
            <person name="Sullivan C.M."/>
            <person name="Peterson M.R."/>
            <person name="Rowley E.R."/>
            <person name="Schnitzler C.E."/>
            <person name="Vining K.J."/>
            <person name="Almabruk K.H."/>
            <person name="Banawas S."/>
            <person name="Beatty C."/>
            <person name="Bullock C.J."/>
            <person name="Cappellazzi J.E."/>
            <person name="Chagani S.E."/>
            <person name="Chatterjee P."/>
            <person name="Cram E.D."/>
            <person name="Elorriaga M.E.S.T.E.F.A."/>
            <person name="Esser M."/>
            <person name="Fellows E.J."/>
            <person name="Garcia G.R."/>
            <person name="Gullaba J.M."/>
            <person name="Kinsley M.A."/>
            <person name="Luo F."/>
            <person name="Mcginnis M."/>
            <person name="Paquette C.E."/>
            <person name="Reddekopp R.L."/>
            <person name="Rosen K.L."/>
            <person name="Sahlfeld L.M."/>
            <person name="Vondras A.M."/>
            <person name="Wang J.X."/>
            <person name="Weiss E.S."/>
            <person name="Wernick R."/>
            <person name="Abuelizz H.A."/>
            <person name="Amaro Y."/>
            <person name="Archer C.L."/>
            <person name="Basu A."/>
            <person name="Bellinger M.R."/>
            <person name="Johnson S.F."/>
            <person name="Kitchen S.A."/>
            <person name="Li M."/>
            <person name="Morey-Castro K.E."/>
            <person name="Lavalleur H.J."/>
            <person name="Rangel L.J."/>
            <person name="Ree J.F."/>
            <person name="Shay S.D."/>
            <person name="Sheng Y."/>
            <person name="Smyth J.C."/>
            <person name="Stamm E.A."/>
            <person name="Taylor C.R."/>
            <person name="Vining O.B."/>
            <person name="Wanzeck K.M."/>
            <person name="Watson G."/>
            <person name="Bruck A.J."/>
            <person name="Anders K.R."/>
            <person name="Braun M.A."/>
            <person name="Delesalle V.A."/>
            <person name="Hughes L.E."/>
            <person name="Ware V.C."/>
            <person name="Bradley K.W."/>
            <person name="Barker L.P."/>
            <person name="Asai D.J."/>
            <person name="Bowman C.A."/>
            <person name="Russell D.A."/>
            <person name="Pope W.H."/>
            <person name="Jacobs-Sera D."/>
            <person name="Hendrix R.W."/>
            <person name="Hatfull G.F."/>
        </authorList>
    </citation>
    <scope>NUCLEOTIDE SEQUENCE [LARGE SCALE GENOMIC DNA]</scope>
</reference>
<accession>A0A076G9C2</accession>
<dbReference type="KEGG" id="vg:23680256"/>
<organism evidence="2 3">
    <name type="scientific">Mycobacterium phage Sparky</name>
    <dbReference type="NCBI Taxonomy" id="1527493"/>
    <lineage>
        <taxon>Viruses</taxon>
        <taxon>Duplodnaviria</taxon>
        <taxon>Heunggongvirae</taxon>
        <taxon>Uroviricota</taxon>
        <taxon>Caudoviricetes</taxon>
        <taxon>Sparkyvirus</taxon>
        <taxon>Sparkyvirus sparky</taxon>
    </lineage>
</organism>
<keyword evidence="2" id="KW-0808">Transferase</keyword>
<name>A0A076G9C2_9CAUD</name>
<gene>
    <name evidence="2" type="primary">89</name>
    <name evidence="2" type="ORF">PBI_SPARKY_89</name>
</gene>
<proteinExistence type="predicted"/>
<evidence type="ECO:0000313" key="2">
    <source>
        <dbReference type="EMBL" id="AII28233.1"/>
    </source>
</evidence>
<sequence length="233" mass="25597">MTTAAIGIVAHFDRIEMAERLANRLQPTVIAYDDGTFGATANHRRVWADLAFSTNRRSPWCLVVEDDAQPIPGAGWSGFHAQLDAALSAAPAPIVSLYLGTGRPLAGWQGRIRQATNEANSTGAHWIVSNHVLHAVAIAIRTDLVPDMLAHTKGTNLVADDALTAWATVRSHRVAYCWPSLVDHDDDAESLAEHRDGKPRTQRRRAWATGGHRNWNGRAVDMLSHPFRVPARR</sequence>
<dbReference type="RefSeq" id="YP_009125468.1">
    <property type="nucleotide sequence ID" value="NC_026597.1"/>
</dbReference>
<dbReference type="Proteomes" id="UP000028659">
    <property type="component" value="Genome"/>
</dbReference>
<evidence type="ECO:0000256" key="1">
    <source>
        <dbReference type="SAM" id="MobiDB-lite"/>
    </source>
</evidence>
<dbReference type="GO" id="GO:0016740">
    <property type="term" value="F:transferase activity"/>
    <property type="evidence" value="ECO:0007669"/>
    <property type="project" value="UniProtKB-KW"/>
</dbReference>